<dbReference type="Proteomes" id="UP000824037">
    <property type="component" value="Unassembled WGS sequence"/>
</dbReference>
<evidence type="ECO:0000313" key="4">
    <source>
        <dbReference type="Proteomes" id="UP000824037"/>
    </source>
</evidence>
<dbReference type="AlphaFoldDB" id="A0A9D2EBI3"/>
<protein>
    <submittedName>
        <fullName evidence="3">DUF4352 domain-containing protein</fullName>
    </submittedName>
</protein>
<proteinExistence type="predicted"/>
<dbReference type="EMBL" id="DXBY01000015">
    <property type="protein sequence ID" value="HIZ34276.1"/>
    <property type="molecule type" value="Genomic_DNA"/>
</dbReference>
<keyword evidence="2" id="KW-0472">Membrane</keyword>
<dbReference type="InterPro" id="IPR029050">
    <property type="entry name" value="Immunoprotect_excell_Ig-like"/>
</dbReference>
<keyword evidence="2" id="KW-0812">Transmembrane</keyword>
<name>A0A9D2EBI3_9MICO</name>
<evidence type="ECO:0000313" key="3">
    <source>
        <dbReference type="EMBL" id="HIZ34276.1"/>
    </source>
</evidence>
<feature type="transmembrane region" description="Helical" evidence="2">
    <location>
        <begin position="48"/>
        <end position="66"/>
    </location>
</feature>
<accession>A0A9D2EBI3</accession>
<reference evidence="3" key="2">
    <citation type="submission" date="2021-04" db="EMBL/GenBank/DDBJ databases">
        <authorList>
            <person name="Gilroy R."/>
        </authorList>
    </citation>
    <scope>NUCLEOTIDE SEQUENCE</scope>
    <source>
        <strain evidence="3">ChiGjej4B4-7305</strain>
    </source>
</reference>
<evidence type="ECO:0000256" key="2">
    <source>
        <dbReference type="SAM" id="Phobius"/>
    </source>
</evidence>
<organism evidence="3 4">
    <name type="scientific">Candidatus Ruania gallistercoris</name>
    <dbReference type="NCBI Taxonomy" id="2838746"/>
    <lineage>
        <taxon>Bacteria</taxon>
        <taxon>Bacillati</taxon>
        <taxon>Actinomycetota</taxon>
        <taxon>Actinomycetes</taxon>
        <taxon>Micrococcales</taxon>
        <taxon>Ruaniaceae</taxon>
        <taxon>Ruania</taxon>
    </lineage>
</organism>
<keyword evidence="1" id="KW-0732">Signal</keyword>
<sequence length="235" mass="25647">MARSPVRYPDPHERYVPDVPADVVAGGSDGAGRPTPVAMVQRRRVRRGAWLTAAVLVVLLAVGVVVDDITEESNPHPGHGVTFAIGEDVTLRNFQVHVHDARLGTELVEDDTVLVTEGMWVVLELSYATVDEPETLGDLGLRDSEGRTYTLSTRHSADPWEASPDTWIRGEVVFEVARDSADSGELTLFVWPDGRSNAETYPMSYGVTQLELYPEAAATEPIEVAESELLPAGER</sequence>
<reference evidence="3" key="1">
    <citation type="journal article" date="2021" name="PeerJ">
        <title>Extensive microbial diversity within the chicken gut microbiome revealed by metagenomics and culture.</title>
        <authorList>
            <person name="Gilroy R."/>
            <person name="Ravi A."/>
            <person name="Getino M."/>
            <person name="Pursley I."/>
            <person name="Horton D.L."/>
            <person name="Alikhan N.F."/>
            <person name="Baker D."/>
            <person name="Gharbi K."/>
            <person name="Hall N."/>
            <person name="Watson M."/>
            <person name="Adriaenssens E.M."/>
            <person name="Foster-Nyarko E."/>
            <person name="Jarju S."/>
            <person name="Secka A."/>
            <person name="Antonio M."/>
            <person name="Oren A."/>
            <person name="Chaudhuri R.R."/>
            <person name="La Ragione R."/>
            <person name="Hildebrand F."/>
            <person name="Pallen M.J."/>
        </authorList>
    </citation>
    <scope>NUCLEOTIDE SEQUENCE</scope>
    <source>
        <strain evidence="3">ChiGjej4B4-7305</strain>
    </source>
</reference>
<gene>
    <name evidence="3" type="ORF">H9815_00745</name>
</gene>
<evidence type="ECO:0000256" key="1">
    <source>
        <dbReference type="ARBA" id="ARBA00022729"/>
    </source>
</evidence>
<dbReference type="Gene3D" id="2.60.40.1240">
    <property type="match status" value="1"/>
</dbReference>
<keyword evidence="2" id="KW-1133">Transmembrane helix</keyword>
<comment type="caution">
    <text evidence="3">The sequence shown here is derived from an EMBL/GenBank/DDBJ whole genome shotgun (WGS) entry which is preliminary data.</text>
</comment>